<name>A0ABP6M5H8_9MICC</name>
<accession>A0ABP6M5H8</accession>
<dbReference type="EMBL" id="BAAAVT010000021">
    <property type="protein sequence ID" value="GAA3074120.1"/>
    <property type="molecule type" value="Genomic_DNA"/>
</dbReference>
<keyword evidence="4" id="KW-1185">Reference proteome</keyword>
<dbReference type="Proteomes" id="UP001500236">
    <property type="component" value="Unassembled WGS sequence"/>
</dbReference>
<comment type="caution">
    <text evidence="3">The sequence shown here is derived from an EMBL/GenBank/DDBJ whole genome shotgun (WGS) entry which is preliminary data.</text>
</comment>
<feature type="domain" description="Alpha-L-glutamate ligase-related protein ATP-grasp" evidence="2">
    <location>
        <begin position="131"/>
        <end position="395"/>
    </location>
</feature>
<evidence type="ECO:0000256" key="1">
    <source>
        <dbReference type="SAM" id="MobiDB-lite"/>
    </source>
</evidence>
<proteinExistence type="predicted"/>
<protein>
    <recommendedName>
        <fullName evidence="2">Alpha-L-glutamate ligase-related protein ATP-grasp domain-containing protein</fullName>
    </recommendedName>
</protein>
<dbReference type="Gene3D" id="3.30.470.20">
    <property type="entry name" value="ATP-grasp fold, B domain"/>
    <property type="match status" value="1"/>
</dbReference>
<gene>
    <name evidence="3" type="ORF">GCM10010529_27510</name>
</gene>
<feature type="region of interest" description="Disordered" evidence="1">
    <location>
        <begin position="1"/>
        <end position="62"/>
    </location>
</feature>
<dbReference type="InterPro" id="IPR039523">
    <property type="entry name" value="RimK-rel_E_lig_ATP-grasp"/>
</dbReference>
<feature type="compositionally biased region" description="Basic residues" evidence="1">
    <location>
        <begin position="41"/>
        <end position="62"/>
    </location>
</feature>
<reference evidence="4" key="1">
    <citation type="journal article" date="2019" name="Int. J. Syst. Evol. Microbiol.">
        <title>The Global Catalogue of Microorganisms (GCM) 10K type strain sequencing project: providing services to taxonomists for standard genome sequencing and annotation.</title>
        <authorList>
            <consortium name="The Broad Institute Genomics Platform"/>
            <consortium name="The Broad Institute Genome Sequencing Center for Infectious Disease"/>
            <person name="Wu L."/>
            <person name="Ma J."/>
        </authorList>
    </citation>
    <scope>NUCLEOTIDE SEQUENCE [LARGE SCALE GENOMIC DNA]</scope>
    <source>
        <strain evidence="4">JCM 14309</strain>
    </source>
</reference>
<feature type="compositionally biased region" description="Low complexity" evidence="1">
    <location>
        <begin position="14"/>
        <end position="29"/>
    </location>
</feature>
<dbReference type="RefSeq" id="WP_344683235.1">
    <property type="nucleotide sequence ID" value="NZ_BAAAVT010000021.1"/>
</dbReference>
<evidence type="ECO:0000313" key="4">
    <source>
        <dbReference type="Proteomes" id="UP001500236"/>
    </source>
</evidence>
<organism evidence="3 4">
    <name type="scientific">Nesterenkonia aethiopica</name>
    <dbReference type="NCBI Taxonomy" id="269144"/>
    <lineage>
        <taxon>Bacteria</taxon>
        <taxon>Bacillati</taxon>
        <taxon>Actinomycetota</taxon>
        <taxon>Actinomycetes</taxon>
        <taxon>Micrococcales</taxon>
        <taxon>Micrococcaceae</taxon>
        <taxon>Nesterenkonia</taxon>
    </lineage>
</organism>
<dbReference type="Pfam" id="PF14397">
    <property type="entry name" value="ATPgrasp_ST"/>
    <property type="match status" value="1"/>
</dbReference>
<sequence>MDSARESSAHPSEGAADGAAGQGAARPATSPAPPAPSLPRKVVRKSRQIARRAGQKRRNWRKELRKSRRWAQDYRKFLRKEFRWETSPTMRRPQWWAQGFLSRSVTLYDLPNADQQDYVTDVQRYTRTKRMVHEHLQEILDNKFSFFLLMNQLGLDSDVVPLLGLYSRGEVAVFPHDDQVPLREFLQTRLEVDRRVFVKPLRGAEGRFVVAIRRTEDGWRMNGRDCDFEEVASWIEARPKPMLFEAAVPQAPEQARLNPESTNTLRVLTMPDLTRGKEPFVAVAVQRIGTGRSNHVDNWTQGGLSAKIDLETGRLSRAGQLPDDHTPVWHSVHPDSGAQIEGALVPFWEETKALVLDGAKRLSFMEYIGWDIIVSPTGPVILEANVNSGMNVLQVHGPLLADERVRRYFEKRGVVPKRRD</sequence>
<dbReference type="SUPFAM" id="SSF56059">
    <property type="entry name" value="Glutathione synthetase ATP-binding domain-like"/>
    <property type="match status" value="1"/>
</dbReference>
<evidence type="ECO:0000259" key="2">
    <source>
        <dbReference type="Pfam" id="PF14397"/>
    </source>
</evidence>
<evidence type="ECO:0000313" key="3">
    <source>
        <dbReference type="EMBL" id="GAA3074120.1"/>
    </source>
</evidence>